<comment type="subcellular location">
    <subcellularLocation>
        <location evidence="1">Cell membrane</location>
        <topology evidence="1">Multi-pass membrane protein</topology>
    </subcellularLocation>
    <subcellularLocation>
        <location evidence="8">Membrane</location>
        <topology evidence="8">Multi-pass membrane protein</topology>
    </subcellularLocation>
</comment>
<dbReference type="SUPFAM" id="SSF103473">
    <property type="entry name" value="MFS general substrate transporter"/>
    <property type="match status" value="1"/>
</dbReference>
<evidence type="ECO:0000256" key="5">
    <source>
        <dbReference type="ARBA" id="ARBA00022856"/>
    </source>
</evidence>
<evidence type="ECO:0000256" key="2">
    <source>
        <dbReference type="ARBA" id="ARBA00022448"/>
    </source>
</evidence>
<dbReference type="GO" id="GO:0006857">
    <property type="term" value="P:oligopeptide transport"/>
    <property type="evidence" value="ECO:0007669"/>
    <property type="project" value="InterPro"/>
</dbReference>
<feature type="transmembrane region" description="Helical" evidence="9">
    <location>
        <begin position="79"/>
        <end position="98"/>
    </location>
</feature>
<feature type="transmembrane region" description="Helical" evidence="9">
    <location>
        <begin position="21"/>
        <end position="38"/>
    </location>
</feature>
<protein>
    <submittedName>
        <fullName evidence="11">MFS transporter</fullName>
    </submittedName>
</protein>
<dbReference type="InterPro" id="IPR036259">
    <property type="entry name" value="MFS_trans_sf"/>
</dbReference>
<keyword evidence="5" id="KW-0653">Protein transport</keyword>
<keyword evidence="6 9" id="KW-1133">Transmembrane helix</keyword>
<keyword evidence="3" id="KW-1003">Cell membrane</keyword>
<dbReference type="EMBL" id="WFLN01000005">
    <property type="protein sequence ID" value="KAB8032122.1"/>
    <property type="molecule type" value="Genomic_DNA"/>
</dbReference>
<dbReference type="Pfam" id="PF00854">
    <property type="entry name" value="PTR2"/>
    <property type="match status" value="2"/>
</dbReference>
<feature type="transmembrane region" description="Helical" evidence="9">
    <location>
        <begin position="104"/>
        <end position="123"/>
    </location>
</feature>
<evidence type="ECO:0000256" key="3">
    <source>
        <dbReference type="ARBA" id="ARBA00022475"/>
    </source>
</evidence>
<dbReference type="InterPro" id="IPR018456">
    <property type="entry name" value="PTR2_symporter_CS"/>
</dbReference>
<evidence type="ECO:0000256" key="6">
    <source>
        <dbReference type="ARBA" id="ARBA00022989"/>
    </source>
</evidence>
<keyword evidence="7 9" id="KW-0472">Membrane</keyword>
<feature type="transmembrane region" description="Helical" evidence="9">
    <location>
        <begin position="169"/>
        <end position="188"/>
    </location>
</feature>
<feature type="domain" description="Major facilitator superfamily (MFS) profile" evidence="10">
    <location>
        <begin position="8"/>
        <end position="425"/>
    </location>
</feature>
<dbReference type="PROSITE" id="PS01023">
    <property type="entry name" value="PTR2_2"/>
    <property type="match status" value="1"/>
</dbReference>
<dbReference type="GO" id="GO:0005886">
    <property type="term" value="C:plasma membrane"/>
    <property type="evidence" value="ECO:0007669"/>
    <property type="project" value="UniProtKB-SubCell"/>
</dbReference>
<comment type="similarity">
    <text evidence="8">Belongs to the major facilitator superfamily. Proton-dependent oligopeptide transporter (POT/PTR) (TC 2.A.17) family.</text>
</comment>
<organism evidence="11 12">
    <name type="scientific">Fluviispira multicolorata</name>
    <dbReference type="NCBI Taxonomy" id="2654512"/>
    <lineage>
        <taxon>Bacteria</taxon>
        <taxon>Pseudomonadati</taxon>
        <taxon>Bdellovibrionota</taxon>
        <taxon>Oligoflexia</taxon>
        <taxon>Silvanigrellales</taxon>
        <taxon>Silvanigrellaceae</taxon>
        <taxon>Fluviispira</taxon>
    </lineage>
</organism>
<dbReference type="InterPro" id="IPR020846">
    <property type="entry name" value="MFS_dom"/>
</dbReference>
<dbReference type="InterPro" id="IPR050171">
    <property type="entry name" value="MFS_Transporters"/>
</dbReference>
<dbReference type="RefSeq" id="WP_152212314.1">
    <property type="nucleotide sequence ID" value="NZ_WFLN01000005.1"/>
</dbReference>
<dbReference type="Proteomes" id="UP000442694">
    <property type="component" value="Unassembled WGS sequence"/>
</dbReference>
<dbReference type="PROSITE" id="PS50850">
    <property type="entry name" value="MFS"/>
    <property type="match status" value="1"/>
</dbReference>
<keyword evidence="4 8" id="KW-0812">Transmembrane</keyword>
<evidence type="ECO:0000256" key="7">
    <source>
        <dbReference type="ARBA" id="ARBA00023136"/>
    </source>
</evidence>
<comment type="caution">
    <text evidence="11">The sequence shown here is derived from an EMBL/GenBank/DDBJ whole genome shotgun (WGS) entry which is preliminary data.</text>
</comment>
<feature type="transmembrane region" description="Helical" evidence="9">
    <location>
        <begin position="376"/>
        <end position="396"/>
    </location>
</feature>
<feature type="transmembrane region" description="Helical" evidence="9">
    <location>
        <begin position="339"/>
        <end position="364"/>
    </location>
</feature>
<dbReference type="Gene3D" id="1.20.1250.20">
    <property type="entry name" value="MFS general substrate transporter like domains"/>
    <property type="match status" value="2"/>
</dbReference>
<feature type="transmembrane region" description="Helical" evidence="9">
    <location>
        <begin position="50"/>
        <end position="72"/>
    </location>
</feature>
<gene>
    <name evidence="11" type="ORF">GCL57_05600</name>
</gene>
<evidence type="ECO:0000256" key="8">
    <source>
        <dbReference type="RuleBase" id="RU003755"/>
    </source>
</evidence>
<dbReference type="InterPro" id="IPR000109">
    <property type="entry name" value="POT_fam"/>
</dbReference>
<dbReference type="NCBIfam" id="TIGR00924">
    <property type="entry name" value="yjdL_sub1_fam"/>
    <property type="match status" value="1"/>
</dbReference>
<keyword evidence="12" id="KW-1185">Reference proteome</keyword>
<reference evidence="11 12" key="1">
    <citation type="submission" date="2019-10" db="EMBL/GenBank/DDBJ databases">
        <title>New genus of Silvanigrellaceae.</title>
        <authorList>
            <person name="Pitt A."/>
            <person name="Hahn M.W."/>
        </authorList>
    </citation>
    <scope>NUCLEOTIDE SEQUENCE [LARGE SCALE GENOMIC DNA]</scope>
    <source>
        <strain evidence="11 12">33A1-SZDP</strain>
    </source>
</reference>
<dbReference type="AlphaFoldDB" id="A0A833N2C1"/>
<feature type="transmembrane region" description="Helical" evidence="9">
    <location>
        <begin position="304"/>
        <end position="327"/>
    </location>
</feature>
<evidence type="ECO:0000256" key="1">
    <source>
        <dbReference type="ARBA" id="ARBA00004651"/>
    </source>
</evidence>
<dbReference type="GO" id="GO:1904680">
    <property type="term" value="F:peptide transmembrane transporter activity"/>
    <property type="evidence" value="ECO:0007669"/>
    <property type="project" value="InterPro"/>
</dbReference>
<evidence type="ECO:0000259" key="10">
    <source>
        <dbReference type="PROSITE" id="PS50850"/>
    </source>
</evidence>
<feature type="transmembrane region" description="Helical" evidence="9">
    <location>
        <begin position="274"/>
        <end position="292"/>
    </location>
</feature>
<feature type="transmembrane region" description="Helical" evidence="9">
    <location>
        <begin position="144"/>
        <end position="163"/>
    </location>
</feature>
<evidence type="ECO:0000313" key="12">
    <source>
        <dbReference type="Proteomes" id="UP000442694"/>
    </source>
</evidence>
<evidence type="ECO:0000313" key="11">
    <source>
        <dbReference type="EMBL" id="KAB8032122.1"/>
    </source>
</evidence>
<dbReference type="PANTHER" id="PTHR23517:SF15">
    <property type="entry name" value="PROTON-DEPENDENT OLIGOPEPTIDE FAMILY TRANSPORT PROTEIN"/>
    <property type="match status" value="1"/>
</dbReference>
<feature type="transmembrane region" description="Helical" evidence="9">
    <location>
        <begin position="402"/>
        <end position="420"/>
    </location>
</feature>
<feature type="transmembrane region" description="Helical" evidence="9">
    <location>
        <begin position="220"/>
        <end position="241"/>
    </location>
</feature>
<sequence length="444" mass="49747">MKYKQPKGMYVLAFTEVFERLSYYTLSFLLVLYASASIEKGGLGWSNENALALAGLYTMAAFTLPILGSFIADMFIGRYKAVIFGGFTIILGHFLLLFSENINFFYAGLALVTSGTGFFKPCMPALLGQLYSQDDNRRESGFSWYYFGINLGAMVAGISSGLLLQKFGFRIALASAGVGMILGMLVFFMGRKYLVLDKVNKKSNTKLKDSHPITRKQKKALLSLMFAFIFFTFWAVVYNLALSGTLTLFIENQTNKIVFNYEIPTTFFQSLESLTIISSTPIITFFLAKMALRNKYPHFFTQMNFAVLLCSIALFYFSYLAFIGQGFLAGEKPFQYYEIAFFIIIFSISETVISPVMMSAISMIAPLKLKSLFQAFYLATFGLTSLIAAKIGAISLKSPFETFLTLSIIMLILAIIYFFLKKKMIKAAMESAKEQAALHYGSKK</sequence>
<keyword evidence="5" id="KW-0571">Peptide transport</keyword>
<dbReference type="InterPro" id="IPR005279">
    <property type="entry name" value="Dipep/tripep_permease"/>
</dbReference>
<dbReference type="PANTHER" id="PTHR23517">
    <property type="entry name" value="RESISTANCE PROTEIN MDTM, PUTATIVE-RELATED-RELATED"/>
    <property type="match status" value="1"/>
</dbReference>
<proteinExistence type="inferred from homology"/>
<evidence type="ECO:0000256" key="4">
    <source>
        <dbReference type="ARBA" id="ARBA00022692"/>
    </source>
</evidence>
<name>A0A833N2C1_9BACT</name>
<evidence type="ECO:0000256" key="9">
    <source>
        <dbReference type="SAM" id="Phobius"/>
    </source>
</evidence>
<accession>A0A833N2C1</accession>
<keyword evidence="2 8" id="KW-0813">Transport</keyword>